<protein>
    <submittedName>
        <fullName evidence="1">Uncharacterized protein</fullName>
    </submittedName>
</protein>
<gene>
    <name evidence="1" type="ORF">UFOVP719_17</name>
</gene>
<dbReference type="EMBL" id="LR796689">
    <property type="protein sequence ID" value="CAB4159742.1"/>
    <property type="molecule type" value="Genomic_DNA"/>
</dbReference>
<evidence type="ECO:0000313" key="1">
    <source>
        <dbReference type="EMBL" id="CAB4159742.1"/>
    </source>
</evidence>
<proteinExistence type="predicted"/>
<name>A0A6J5NM02_9CAUD</name>
<reference evidence="1" key="1">
    <citation type="submission" date="2020-04" db="EMBL/GenBank/DDBJ databases">
        <authorList>
            <person name="Chiriac C."/>
            <person name="Salcher M."/>
            <person name="Ghai R."/>
            <person name="Kavagutti S V."/>
        </authorList>
    </citation>
    <scope>NUCLEOTIDE SEQUENCE</scope>
</reference>
<accession>A0A6J5NM02</accession>
<sequence>MSYLPQVKVTVNFTDGPIFGYPFTLDSTEHGILGTNILADTQADIIDVSDQVTKISTKGGFNLIQDNFELSTASIRILDPDGTWNPQNTLSPLFGKLLPLRKVQISAIYEGVEYYLFSGYTQAYNYTYPRVDQVIGYVDIECADAFRLFNLANIAGVTGAADNQDTGTRINKILDTVDWPNSMRLVTTGGSETICQNDPGTNRTALQALQMVEFTEQGAFYMSTQGSTIFRSRAELMALSGQNPTIFNNDGSAIDYKGITFALDDKLIINEAAIQNIGGTVQSVFDADSIATYFPHTLTQQNVLAKTDADALNIARNYVAARAFTSIRIDSITLDLSTPDYNDGIIAGLSLDYFNTVQITNEAQATTSGYSTITKTLQVMGVDHEITVDTWNVIITTSEPIVGSFILNSDLYGVIGDPNRLSVLAY</sequence>
<organism evidence="1">
    <name type="scientific">uncultured Caudovirales phage</name>
    <dbReference type="NCBI Taxonomy" id="2100421"/>
    <lineage>
        <taxon>Viruses</taxon>
        <taxon>Duplodnaviria</taxon>
        <taxon>Heunggongvirae</taxon>
        <taxon>Uroviricota</taxon>
        <taxon>Caudoviricetes</taxon>
        <taxon>Peduoviridae</taxon>
        <taxon>Maltschvirus</taxon>
        <taxon>Maltschvirus maltsch</taxon>
    </lineage>
</organism>